<protein>
    <submittedName>
        <fullName evidence="1">Uncharacterized protein</fullName>
    </submittedName>
</protein>
<accession>A0A7J7Z554</accession>
<proteinExistence type="predicted"/>
<dbReference type="AlphaFoldDB" id="A0A7J7Z554"/>
<dbReference type="Proteomes" id="UP000527355">
    <property type="component" value="Unassembled WGS sequence"/>
</dbReference>
<name>A0A7J7Z554_MYOMY</name>
<dbReference type="EMBL" id="JABWUV010000003">
    <property type="protein sequence ID" value="KAF6369249.1"/>
    <property type="molecule type" value="Genomic_DNA"/>
</dbReference>
<evidence type="ECO:0000313" key="2">
    <source>
        <dbReference type="Proteomes" id="UP000527355"/>
    </source>
</evidence>
<organism evidence="1 2">
    <name type="scientific">Myotis myotis</name>
    <name type="common">Greater mouse-eared bat</name>
    <name type="synonym">Vespertilio myotis</name>
    <dbReference type="NCBI Taxonomy" id="51298"/>
    <lineage>
        <taxon>Eukaryota</taxon>
        <taxon>Metazoa</taxon>
        <taxon>Chordata</taxon>
        <taxon>Craniata</taxon>
        <taxon>Vertebrata</taxon>
        <taxon>Euteleostomi</taxon>
        <taxon>Mammalia</taxon>
        <taxon>Eutheria</taxon>
        <taxon>Laurasiatheria</taxon>
        <taxon>Chiroptera</taxon>
        <taxon>Yangochiroptera</taxon>
        <taxon>Vespertilionidae</taxon>
        <taxon>Myotis</taxon>
    </lineage>
</organism>
<comment type="caution">
    <text evidence="1">The sequence shown here is derived from an EMBL/GenBank/DDBJ whole genome shotgun (WGS) entry which is preliminary data.</text>
</comment>
<gene>
    <name evidence="1" type="ORF">mMyoMyo1_010627</name>
</gene>
<sequence>MHSPCAAGVASQAEYGFSGANGSLLRPPQPPQVSGGWWLCGEQCLHAWCPGAVVSCCNPAPCFREGEKAHSHQHPRLHLLCLSLPGWQGPKQVSCSLPPVVEQGGERWVQGGDLSWDPPGVGKGPSLGPVGTLGSLAKQALVHTNSYSAIYLQLFKLAPLPHLSGETGSG</sequence>
<reference evidence="1 2" key="1">
    <citation type="journal article" date="2020" name="Nature">
        <title>Six reference-quality genomes reveal evolution of bat adaptations.</title>
        <authorList>
            <person name="Jebb D."/>
            <person name="Huang Z."/>
            <person name="Pippel M."/>
            <person name="Hughes G.M."/>
            <person name="Lavrichenko K."/>
            <person name="Devanna P."/>
            <person name="Winkler S."/>
            <person name="Jermiin L.S."/>
            <person name="Skirmuntt E.C."/>
            <person name="Katzourakis A."/>
            <person name="Burkitt-Gray L."/>
            <person name="Ray D.A."/>
            <person name="Sullivan K.A.M."/>
            <person name="Roscito J.G."/>
            <person name="Kirilenko B.M."/>
            <person name="Davalos L.M."/>
            <person name="Corthals A.P."/>
            <person name="Power M.L."/>
            <person name="Jones G."/>
            <person name="Ransome R.D."/>
            <person name="Dechmann D.K.N."/>
            <person name="Locatelli A.G."/>
            <person name="Puechmaille S.J."/>
            <person name="Fedrigo O."/>
            <person name="Jarvis E.D."/>
            <person name="Hiller M."/>
            <person name="Vernes S.C."/>
            <person name="Myers E.W."/>
            <person name="Teeling E.C."/>
        </authorList>
    </citation>
    <scope>NUCLEOTIDE SEQUENCE [LARGE SCALE GENOMIC DNA]</scope>
    <source>
        <strain evidence="1">MMyoMyo1</strain>
        <tissue evidence="1">Flight muscle</tissue>
    </source>
</reference>
<keyword evidence="2" id="KW-1185">Reference proteome</keyword>
<evidence type="ECO:0000313" key="1">
    <source>
        <dbReference type="EMBL" id="KAF6369249.1"/>
    </source>
</evidence>